<keyword evidence="5" id="KW-0418">Kinase</keyword>
<sequence length="826" mass="88947">MLPNSRKRSGLDTFCDQEARTLPEVQDFYSDMKFTGLPPRTPVPDISTPQQKVPLTHPCQGVSNKGLDNDNADLILHISDILRADNSRRRYVVKEMLGQGTFGQVVRCTLQDTQENVAVKVIKNQTAFYHQARLEVGILQFLNTRGDPQDQHHIVRMRDFFVHCNHLCIAFELLSINLYELIKMNHFRGLSTGLVRVFVEQILRALVVLHASNIIHCDLKPENVLLSSVEGGFNSSIKVIDFGSACFEHHTMYAYIQSRFYRSPEVLLGSAYTLAIDMWSLGCIAAELFLGLPLFPGASEHDLLVRIVEMLGLPPQHVLATAQHTAKYFQRLDAPEPPGRPPFRLRTQAEFEALHSQQAPAGKRYFQQAKLADIIDAYPCKAGLSDAEQQEQRQSREAFFDFLSGILDTDPLTRWTPRQALQHPFITRRPFTGPFMPPPDHQPPLRPPEHPTPPSNAPIYMPGMSYPAMPPSIPASIAAALATSPEAHMQAHAAAMAAVQAHFSPQAGLGISSAQRQPSSHLSSSHLSTSFPTPADMTALPSIADHPMQIPLPPSLGLSSAGGSFNPLAASGSASSHRPYPFSQLGSNNAALQAQLAADPLHLDAAGPSSLGGMSGGAGMGLYSPHGLHSMGSLGSLGSLGNLNGLLQQRKLEPVGSLEALRGTWHAPHGTLPSAGPVWGGQTWSRSNSQEHLVGLEVDSGLAGPSDWDPTYSDDQLLNEDSAVEARAASDALASMGAHAALAHSGSQVPGIGLGSAQSLPAAASQHAASLSHLRSGHGVSGAWTPELDLRSAQQGQQVLDPCLLHQPHPQQISQGLGPGRPSYLG</sequence>
<dbReference type="SMART" id="SM00220">
    <property type="entry name" value="S_TKc"/>
    <property type="match status" value="1"/>
</dbReference>
<accession>A0AAW1PWD5</accession>
<feature type="compositionally biased region" description="Pro residues" evidence="8">
    <location>
        <begin position="435"/>
        <end position="453"/>
    </location>
</feature>
<keyword evidence="4 7" id="KW-0547">Nucleotide-binding</keyword>
<dbReference type="PROSITE" id="PS00107">
    <property type="entry name" value="PROTEIN_KINASE_ATP"/>
    <property type="match status" value="1"/>
</dbReference>
<proteinExistence type="predicted"/>
<feature type="binding site" evidence="7">
    <location>
        <position position="120"/>
    </location>
    <ligand>
        <name>ATP</name>
        <dbReference type="ChEBI" id="CHEBI:30616"/>
    </ligand>
</feature>
<comment type="caution">
    <text evidence="10">The sequence shown here is derived from an EMBL/GenBank/DDBJ whole genome shotgun (WGS) entry which is preliminary data.</text>
</comment>
<keyword evidence="11" id="KW-1185">Reference proteome</keyword>
<dbReference type="InterPro" id="IPR050494">
    <property type="entry name" value="Ser_Thr_dual-spec_kinase"/>
</dbReference>
<dbReference type="PROSITE" id="PS00108">
    <property type="entry name" value="PROTEIN_KINASE_ST"/>
    <property type="match status" value="1"/>
</dbReference>
<evidence type="ECO:0000256" key="4">
    <source>
        <dbReference type="ARBA" id="ARBA00022741"/>
    </source>
</evidence>
<evidence type="ECO:0000256" key="7">
    <source>
        <dbReference type="PROSITE-ProRule" id="PRU10141"/>
    </source>
</evidence>
<reference evidence="10 11" key="1">
    <citation type="journal article" date="2024" name="Nat. Commun.">
        <title>Phylogenomics reveals the evolutionary origins of lichenization in chlorophyte algae.</title>
        <authorList>
            <person name="Puginier C."/>
            <person name="Libourel C."/>
            <person name="Otte J."/>
            <person name="Skaloud P."/>
            <person name="Haon M."/>
            <person name="Grisel S."/>
            <person name="Petersen M."/>
            <person name="Berrin J.G."/>
            <person name="Delaux P.M."/>
            <person name="Dal Grande F."/>
            <person name="Keller J."/>
        </authorList>
    </citation>
    <scope>NUCLEOTIDE SEQUENCE [LARGE SCALE GENOMIC DNA]</scope>
    <source>
        <strain evidence="10 11">SAG 2036</strain>
    </source>
</reference>
<evidence type="ECO:0000313" key="10">
    <source>
        <dbReference type="EMBL" id="KAK9812204.1"/>
    </source>
</evidence>
<gene>
    <name evidence="10" type="ORF">WJX73_003998</name>
</gene>
<keyword evidence="3" id="KW-0808">Transferase</keyword>
<evidence type="ECO:0000259" key="9">
    <source>
        <dbReference type="PROSITE" id="PS50011"/>
    </source>
</evidence>
<dbReference type="Gene3D" id="3.30.200.20">
    <property type="entry name" value="Phosphorylase Kinase, domain 1"/>
    <property type="match status" value="1"/>
</dbReference>
<evidence type="ECO:0000313" key="11">
    <source>
        <dbReference type="Proteomes" id="UP001465755"/>
    </source>
</evidence>
<dbReference type="InterPro" id="IPR017441">
    <property type="entry name" value="Protein_kinase_ATP_BS"/>
</dbReference>
<dbReference type="GO" id="GO:0004674">
    <property type="term" value="F:protein serine/threonine kinase activity"/>
    <property type="evidence" value="ECO:0007669"/>
    <property type="project" value="UniProtKB-KW"/>
</dbReference>
<dbReference type="PROSITE" id="PS50011">
    <property type="entry name" value="PROTEIN_KINASE_DOM"/>
    <property type="match status" value="1"/>
</dbReference>
<feature type="compositionally biased region" description="Low complexity" evidence="8">
    <location>
        <begin position="512"/>
        <end position="533"/>
    </location>
</feature>
<keyword evidence="6 7" id="KW-0067">ATP-binding</keyword>
<organism evidence="10 11">
    <name type="scientific">Symbiochloris irregularis</name>
    <dbReference type="NCBI Taxonomy" id="706552"/>
    <lineage>
        <taxon>Eukaryota</taxon>
        <taxon>Viridiplantae</taxon>
        <taxon>Chlorophyta</taxon>
        <taxon>core chlorophytes</taxon>
        <taxon>Trebouxiophyceae</taxon>
        <taxon>Trebouxiales</taxon>
        <taxon>Trebouxiaceae</taxon>
        <taxon>Symbiochloris</taxon>
    </lineage>
</organism>
<dbReference type="AlphaFoldDB" id="A0AAW1PWD5"/>
<dbReference type="Gene3D" id="1.10.510.10">
    <property type="entry name" value="Transferase(Phosphotransferase) domain 1"/>
    <property type="match status" value="1"/>
</dbReference>
<evidence type="ECO:0000256" key="6">
    <source>
        <dbReference type="ARBA" id="ARBA00022840"/>
    </source>
</evidence>
<dbReference type="Proteomes" id="UP001465755">
    <property type="component" value="Unassembled WGS sequence"/>
</dbReference>
<dbReference type="GO" id="GO:0004713">
    <property type="term" value="F:protein tyrosine kinase activity"/>
    <property type="evidence" value="ECO:0007669"/>
    <property type="project" value="TreeGrafter"/>
</dbReference>
<feature type="domain" description="Protein kinase" evidence="9">
    <location>
        <begin position="91"/>
        <end position="426"/>
    </location>
</feature>
<evidence type="ECO:0000256" key="5">
    <source>
        <dbReference type="ARBA" id="ARBA00022777"/>
    </source>
</evidence>
<evidence type="ECO:0000256" key="1">
    <source>
        <dbReference type="ARBA" id="ARBA00022527"/>
    </source>
</evidence>
<dbReference type="GO" id="GO:0005524">
    <property type="term" value="F:ATP binding"/>
    <property type="evidence" value="ECO:0007669"/>
    <property type="project" value="UniProtKB-UniRule"/>
</dbReference>
<evidence type="ECO:0000256" key="8">
    <source>
        <dbReference type="SAM" id="MobiDB-lite"/>
    </source>
</evidence>
<feature type="region of interest" description="Disordered" evidence="8">
    <location>
        <begin position="510"/>
        <end position="540"/>
    </location>
</feature>
<dbReference type="PANTHER" id="PTHR24058">
    <property type="entry name" value="DUAL SPECIFICITY PROTEIN KINASE"/>
    <property type="match status" value="1"/>
</dbReference>
<dbReference type="Pfam" id="PF00069">
    <property type="entry name" value="Pkinase"/>
    <property type="match status" value="1"/>
</dbReference>
<dbReference type="InterPro" id="IPR008271">
    <property type="entry name" value="Ser/Thr_kinase_AS"/>
</dbReference>
<feature type="region of interest" description="Disordered" evidence="8">
    <location>
        <begin position="433"/>
        <end position="453"/>
    </location>
</feature>
<evidence type="ECO:0000256" key="3">
    <source>
        <dbReference type="ARBA" id="ARBA00022679"/>
    </source>
</evidence>
<dbReference type="GO" id="GO:0005737">
    <property type="term" value="C:cytoplasm"/>
    <property type="evidence" value="ECO:0007669"/>
    <property type="project" value="TreeGrafter"/>
</dbReference>
<dbReference type="SUPFAM" id="SSF56112">
    <property type="entry name" value="Protein kinase-like (PK-like)"/>
    <property type="match status" value="1"/>
</dbReference>
<dbReference type="InterPro" id="IPR000719">
    <property type="entry name" value="Prot_kinase_dom"/>
</dbReference>
<evidence type="ECO:0000256" key="2">
    <source>
        <dbReference type="ARBA" id="ARBA00022553"/>
    </source>
</evidence>
<name>A0AAW1PWD5_9CHLO</name>
<dbReference type="EMBL" id="JALJOQ010000008">
    <property type="protein sequence ID" value="KAK9812204.1"/>
    <property type="molecule type" value="Genomic_DNA"/>
</dbReference>
<dbReference type="FunFam" id="1.10.510.10:FF:000380">
    <property type="entry name" value="Serine/threonine-protein kinase ppk15"/>
    <property type="match status" value="1"/>
</dbReference>
<dbReference type="PANTHER" id="PTHR24058:SF17">
    <property type="entry name" value="HOMEODOMAIN INTERACTING PROTEIN KINASE, ISOFORM D"/>
    <property type="match status" value="1"/>
</dbReference>
<protein>
    <recommendedName>
        <fullName evidence="9">Protein kinase domain-containing protein</fullName>
    </recommendedName>
</protein>
<dbReference type="InterPro" id="IPR011009">
    <property type="entry name" value="Kinase-like_dom_sf"/>
</dbReference>
<keyword evidence="2" id="KW-0597">Phosphoprotein</keyword>
<keyword evidence="1" id="KW-0723">Serine/threonine-protein kinase</keyword>